<evidence type="ECO:0000313" key="5">
    <source>
        <dbReference type="Proteomes" id="UP000822688"/>
    </source>
</evidence>
<keyword evidence="5" id="KW-1185">Reference proteome</keyword>
<dbReference type="Gene3D" id="1.10.530.40">
    <property type="match status" value="1"/>
</dbReference>
<evidence type="ECO:0000256" key="1">
    <source>
        <dbReference type="ARBA" id="ARBA00022529"/>
    </source>
</evidence>
<sequence length="222" mass="24540">MARVVSFRGVVLCWIVLVSFMATPAVAARKLSKGGHVISFAIRAWCIPRTESLLLEHEDRHECVYSMKNGDRAVGVGYDLDDDKETRRSELSTVLADYDKVYKGLQCLNTVQISALLALDTRRALDRAAKSVKALDEQCCSVMAVFGDIQHSSGKDAFEGNGFQDFIEAVSAKEWKKAGDKLNETSWCNDNKERCVSNKALIYQGCGGMKPAVITQVINQKP</sequence>
<dbReference type="Proteomes" id="UP000822688">
    <property type="component" value="Chromosome 3"/>
</dbReference>
<dbReference type="AlphaFoldDB" id="A0A8T0IMI6"/>
<gene>
    <name evidence="4" type="ORF">KC19_3G190000</name>
</gene>
<dbReference type="PANTHER" id="PTHR37406">
    <property type="entry name" value="T4-TYPE LYSOZYME 1-RELATED"/>
    <property type="match status" value="1"/>
</dbReference>
<dbReference type="SUPFAM" id="SSF53955">
    <property type="entry name" value="Lysozyme-like"/>
    <property type="match status" value="1"/>
</dbReference>
<protein>
    <submittedName>
        <fullName evidence="4">Uncharacterized protein</fullName>
    </submittedName>
</protein>
<accession>A0A8T0IMI6</accession>
<evidence type="ECO:0000256" key="3">
    <source>
        <dbReference type="SAM" id="SignalP"/>
    </source>
</evidence>
<feature type="signal peptide" evidence="3">
    <location>
        <begin position="1"/>
        <end position="27"/>
    </location>
</feature>
<dbReference type="EMBL" id="CM026423">
    <property type="protein sequence ID" value="KAG0584169.1"/>
    <property type="molecule type" value="Genomic_DNA"/>
</dbReference>
<reference evidence="4" key="1">
    <citation type="submission" date="2020-06" db="EMBL/GenBank/DDBJ databases">
        <title>WGS assembly of Ceratodon purpureus strain R40.</title>
        <authorList>
            <person name="Carey S.B."/>
            <person name="Jenkins J."/>
            <person name="Shu S."/>
            <person name="Lovell J.T."/>
            <person name="Sreedasyam A."/>
            <person name="Maumus F."/>
            <person name="Tiley G.P."/>
            <person name="Fernandez-Pozo N."/>
            <person name="Barry K."/>
            <person name="Chen C."/>
            <person name="Wang M."/>
            <person name="Lipzen A."/>
            <person name="Daum C."/>
            <person name="Saski C.A."/>
            <person name="Payton A.C."/>
            <person name="Mcbreen J.C."/>
            <person name="Conrad R.E."/>
            <person name="Kollar L.M."/>
            <person name="Olsson S."/>
            <person name="Huttunen S."/>
            <person name="Landis J.B."/>
            <person name="Wickett N.J."/>
            <person name="Johnson M.G."/>
            <person name="Rensing S.A."/>
            <person name="Grimwood J."/>
            <person name="Schmutz J."/>
            <person name="Mcdaniel S.F."/>
        </authorList>
    </citation>
    <scope>NUCLEOTIDE SEQUENCE</scope>
    <source>
        <strain evidence="4">R40</strain>
    </source>
</reference>
<keyword evidence="3" id="KW-0732">Signal</keyword>
<organism evidence="4 5">
    <name type="scientific">Ceratodon purpureus</name>
    <name type="common">Fire moss</name>
    <name type="synonym">Dicranum purpureum</name>
    <dbReference type="NCBI Taxonomy" id="3225"/>
    <lineage>
        <taxon>Eukaryota</taxon>
        <taxon>Viridiplantae</taxon>
        <taxon>Streptophyta</taxon>
        <taxon>Embryophyta</taxon>
        <taxon>Bryophyta</taxon>
        <taxon>Bryophytina</taxon>
        <taxon>Bryopsida</taxon>
        <taxon>Dicranidae</taxon>
        <taxon>Pseudoditrichales</taxon>
        <taxon>Ditrichaceae</taxon>
        <taxon>Ceratodon</taxon>
    </lineage>
</organism>
<dbReference type="InterPro" id="IPR052619">
    <property type="entry name" value="Phage_lysozyme-like"/>
</dbReference>
<dbReference type="GO" id="GO:0003796">
    <property type="term" value="F:lysozyme activity"/>
    <property type="evidence" value="ECO:0007669"/>
    <property type="project" value="InterPro"/>
</dbReference>
<keyword evidence="1" id="KW-0929">Antimicrobial</keyword>
<dbReference type="InterPro" id="IPR023347">
    <property type="entry name" value="Lysozyme_dom_sf"/>
</dbReference>
<dbReference type="GO" id="GO:0031640">
    <property type="term" value="P:killing of cells of another organism"/>
    <property type="evidence" value="ECO:0007669"/>
    <property type="project" value="UniProtKB-KW"/>
</dbReference>
<evidence type="ECO:0000256" key="2">
    <source>
        <dbReference type="ARBA" id="ARBA00022638"/>
    </source>
</evidence>
<dbReference type="GO" id="GO:0042742">
    <property type="term" value="P:defense response to bacterium"/>
    <property type="evidence" value="ECO:0007669"/>
    <property type="project" value="UniProtKB-KW"/>
</dbReference>
<name>A0A8T0IMI6_CERPU</name>
<dbReference type="PANTHER" id="PTHR37406:SF1">
    <property type="entry name" value="T4-TYPE LYSOZYME 1-RELATED"/>
    <property type="match status" value="1"/>
</dbReference>
<feature type="chain" id="PRO_5035850791" evidence="3">
    <location>
        <begin position="28"/>
        <end position="222"/>
    </location>
</feature>
<proteinExistence type="predicted"/>
<evidence type="ECO:0000313" key="4">
    <source>
        <dbReference type="EMBL" id="KAG0584169.1"/>
    </source>
</evidence>
<comment type="caution">
    <text evidence="4">The sequence shown here is derived from an EMBL/GenBank/DDBJ whole genome shotgun (WGS) entry which is preliminary data.</text>
</comment>
<dbReference type="InterPro" id="IPR023346">
    <property type="entry name" value="Lysozyme-like_dom_sf"/>
</dbReference>
<keyword evidence="2" id="KW-0081">Bacteriolytic enzyme</keyword>